<proteinExistence type="inferred from homology"/>
<dbReference type="PANTHER" id="PTHR15111:SF0">
    <property type="entry name" value="UNCONVENTIONAL PREFOLDIN RPB5 INTERACTOR 1"/>
    <property type="match status" value="1"/>
</dbReference>
<evidence type="ECO:0000256" key="2">
    <source>
        <dbReference type="ARBA" id="ARBA00023242"/>
    </source>
</evidence>
<comment type="similarity">
    <text evidence="3">Belongs to the RNA polymerase II subunit 5-mediating protein family.</text>
</comment>
<feature type="domain" description="DUF3835" evidence="5">
    <location>
        <begin position="265"/>
        <end position="336"/>
    </location>
</feature>
<dbReference type="InterPro" id="IPR052255">
    <property type="entry name" value="RNA_pol_II_subunit5-mediator"/>
</dbReference>
<dbReference type="Pfam" id="PF12927">
    <property type="entry name" value="DUF3835"/>
    <property type="match status" value="1"/>
</dbReference>
<evidence type="ECO:0000256" key="1">
    <source>
        <dbReference type="ARBA" id="ARBA00004123"/>
    </source>
</evidence>
<dbReference type="CDD" id="cd23159">
    <property type="entry name" value="Prefoldin_URI1"/>
    <property type="match status" value="1"/>
</dbReference>
<evidence type="ECO:0000313" key="7">
    <source>
        <dbReference type="Proteomes" id="UP000789572"/>
    </source>
</evidence>
<dbReference type="GO" id="GO:0000122">
    <property type="term" value="P:negative regulation of transcription by RNA polymerase II"/>
    <property type="evidence" value="ECO:0007669"/>
    <property type="project" value="TreeGrafter"/>
</dbReference>
<keyword evidence="2" id="KW-0539">Nucleus</keyword>
<sequence>MNQLSSPTETASFFRSKIEESLQKTSATLNQWRTYLNDYENLQKTLKTLDDETEYKAMVPIGKMAFMPGKIVHTNEILVLLGDNWFAERSAKQAIEIIGRRLELVKKTIGDLEVQLQDQLTKIGLASEVLEGNVNSTKLNEEGLPFVEIVEEYNDEEKTEQTKAKTNASRQPTQTPSLSAADHPSLKIFDAFLKEEEEELRRAREQLDEDTETEDTGDSDDDENYVEQDIFESSDDDSSQVTRTDPVNTLVDDRSQIRRNDPVSAVVVERDTNTNVNMDELESEIWAREIAAEYNEKRQSMIAQYGGFNTPVEEKEVSKADDKPRKKISRFKAARLQ</sequence>
<feature type="region of interest" description="Disordered" evidence="4">
    <location>
        <begin position="155"/>
        <end position="182"/>
    </location>
</feature>
<name>A0A9N9D4K9_9GLOM</name>
<comment type="subcellular location">
    <subcellularLocation>
        <location evidence="1">Nucleus</location>
    </subcellularLocation>
</comment>
<dbReference type="SUPFAM" id="SSF46579">
    <property type="entry name" value="Prefoldin"/>
    <property type="match status" value="1"/>
</dbReference>
<reference evidence="6" key="1">
    <citation type="submission" date="2021-06" db="EMBL/GenBank/DDBJ databases">
        <authorList>
            <person name="Kallberg Y."/>
            <person name="Tangrot J."/>
            <person name="Rosling A."/>
        </authorList>
    </citation>
    <scope>NUCLEOTIDE SEQUENCE</scope>
    <source>
        <strain evidence="6">IA702</strain>
    </source>
</reference>
<dbReference type="GO" id="GO:0003682">
    <property type="term" value="F:chromatin binding"/>
    <property type="evidence" value="ECO:0007669"/>
    <property type="project" value="TreeGrafter"/>
</dbReference>
<organism evidence="6 7">
    <name type="scientific">Paraglomus occultum</name>
    <dbReference type="NCBI Taxonomy" id="144539"/>
    <lineage>
        <taxon>Eukaryota</taxon>
        <taxon>Fungi</taxon>
        <taxon>Fungi incertae sedis</taxon>
        <taxon>Mucoromycota</taxon>
        <taxon>Glomeromycotina</taxon>
        <taxon>Glomeromycetes</taxon>
        <taxon>Paraglomerales</taxon>
        <taxon>Paraglomeraceae</taxon>
        <taxon>Paraglomus</taxon>
    </lineage>
</organism>
<dbReference type="GO" id="GO:0005634">
    <property type="term" value="C:nucleus"/>
    <property type="evidence" value="ECO:0007669"/>
    <property type="project" value="UniProtKB-SubCell"/>
</dbReference>
<dbReference type="Pfam" id="PF02996">
    <property type="entry name" value="Prefoldin"/>
    <property type="match status" value="1"/>
</dbReference>
<feature type="region of interest" description="Disordered" evidence="4">
    <location>
        <begin position="199"/>
        <end position="256"/>
    </location>
</feature>
<dbReference type="InterPro" id="IPR004127">
    <property type="entry name" value="Prefoldin_subunit_alpha"/>
</dbReference>
<feature type="compositionally biased region" description="Polar residues" evidence="4">
    <location>
        <begin position="164"/>
        <end position="178"/>
    </location>
</feature>
<feature type="compositionally biased region" description="Basic residues" evidence="4">
    <location>
        <begin position="325"/>
        <end position="337"/>
    </location>
</feature>
<dbReference type="Proteomes" id="UP000789572">
    <property type="component" value="Unassembled WGS sequence"/>
</dbReference>
<dbReference type="PANTHER" id="PTHR15111">
    <property type="entry name" value="RNA POLYMERASE II SUBUNIT 5-MEDIATING PROTEIN NNX3"/>
    <property type="match status" value="1"/>
</dbReference>
<gene>
    <name evidence="6" type="ORF">POCULU_LOCUS8501</name>
</gene>
<feature type="compositionally biased region" description="Basic and acidic residues" evidence="4">
    <location>
        <begin position="312"/>
        <end position="324"/>
    </location>
</feature>
<accession>A0A9N9D4K9</accession>
<dbReference type="Gene3D" id="1.10.287.370">
    <property type="match status" value="1"/>
</dbReference>
<comment type="caution">
    <text evidence="6">The sequence shown here is derived from an EMBL/GenBank/DDBJ whole genome shotgun (WGS) entry which is preliminary data.</text>
</comment>
<dbReference type="GO" id="GO:0019212">
    <property type="term" value="F:phosphatase inhibitor activity"/>
    <property type="evidence" value="ECO:0007669"/>
    <property type="project" value="TreeGrafter"/>
</dbReference>
<dbReference type="InterPro" id="IPR009053">
    <property type="entry name" value="Prefoldin"/>
</dbReference>
<dbReference type="OrthoDB" id="21413at2759"/>
<feature type="region of interest" description="Disordered" evidence="4">
    <location>
        <begin position="311"/>
        <end position="337"/>
    </location>
</feature>
<feature type="non-terminal residue" evidence="6">
    <location>
        <position position="1"/>
    </location>
</feature>
<feature type="compositionally biased region" description="Acidic residues" evidence="4">
    <location>
        <begin position="207"/>
        <end position="238"/>
    </location>
</feature>
<evidence type="ECO:0000256" key="3">
    <source>
        <dbReference type="ARBA" id="ARBA00038295"/>
    </source>
</evidence>
<dbReference type="EMBL" id="CAJVPJ010002494">
    <property type="protein sequence ID" value="CAG8622743.1"/>
    <property type="molecule type" value="Genomic_DNA"/>
</dbReference>
<protein>
    <submittedName>
        <fullName evidence="6">6714_t:CDS:1</fullName>
    </submittedName>
</protein>
<dbReference type="InterPro" id="IPR024325">
    <property type="entry name" value="DUF3835"/>
</dbReference>
<keyword evidence="7" id="KW-1185">Reference proteome</keyword>
<evidence type="ECO:0000256" key="4">
    <source>
        <dbReference type="SAM" id="MobiDB-lite"/>
    </source>
</evidence>
<evidence type="ECO:0000259" key="5">
    <source>
        <dbReference type="Pfam" id="PF12927"/>
    </source>
</evidence>
<evidence type="ECO:0000313" key="6">
    <source>
        <dbReference type="EMBL" id="CAG8622743.1"/>
    </source>
</evidence>
<dbReference type="AlphaFoldDB" id="A0A9N9D4K9"/>
<dbReference type="GO" id="GO:0003714">
    <property type="term" value="F:transcription corepressor activity"/>
    <property type="evidence" value="ECO:0007669"/>
    <property type="project" value="TreeGrafter"/>
</dbReference>
<dbReference type="NCBIfam" id="TIGR00293">
    <property type="entry name" value="prefoldin subunit alpha"/>
    <property type="match status" value="1"/>
</dbReference>